<feature type="compositionally biased region" description="Low complexity" evidence="1">
    <location>
        <begin position="423"/>
        <end position="451"/>
    </location>
</feature>
<feature type="compositionally biased region" description="Low complexity" evidence="1">
    <location>
        <begin position="751"/>
        <end position="762"/>
    </location>
</feature>
<feature type="region of interest" description="Disordered" evidence="1">
    <location>
        <begin position="218"/>
        <end position="287"/>
    </location>
</feature>
<comment type="caution">
    <text evidence="4">The sequence shown here is derived from an EMBL/GenBank/DDBJ whole genome shotgun (WGS) entry which is preliminary data.</text>
</comment>
<dbReference type="Gene3D" id="3.10.20.90">
    <property type="entry name" value="Phosphatidylinositol 3-kinase Catalytic Subunit, Chain A, domain 1"/>
    <property type="match status" value="1"/>
</dbReference>
<evidence type="ECO:0000313" key="4">
    <source>
        <dbReference type="EMBL" id="KAF7189075.1"/>
    </source>
</evidence>
<evidence type="ECO:0000313" key="5">
    <source>
        <dbReference type="Proteomes" id="UP000660729"/>
    </source>
</evidence>
<dbReference type="CDD" id="cd17039">
    <property type="entry name" value="Ubl_ubiquitin_like"/>
    <property type="match status" value="1"/>
</dbReference>
<protein>
    <recommendedName>
        <fullName evidence="3">Ubiquitin-like domain-containing protein</fullName>
    </recommendedName>
</protein>
<feature type="compositionally biased region" description="Low complexity" evidence="1">
    <location>
        <begin position="124"/>
        <end position="135"/>
    </location>
</feature>
<feature type="compositionally biased region" description="Low complexity" evidence="1">
    <location>
        <begin position="625"/>
        <end position="644"/>
    </location>
</feature>
<proteinExistence type="predicted"/>
<dbReference type="InterPro" id="IPR000626">
    <property type="entry name" value="Ubiquitin-like_dom"/>
</dbReference>
<dbReference type="Proteomes" id="UP000660729">
    <property type="component" value="Unassembled WGS sequence"/>
</dbReference>
<keyword evidence="5" id="KW-1185">Reference proteome</keyword>
<feature type="compositionally biased region" description="Low complexity" evidence="1">
    <location>
        <begin position="493"/>
        <end position="526"/>
    </location>
</feature>
<accession>A0A8H6RC12</accession>
<dbReference type="PANTHER" id="PTHR48125:SF12">
    <property type="entry name" value="AT HOOK TRANSCRIPTION FACTOR FAMILY-RELATED"/>
    <property type="match status" value="1"/>
</dbReference>
<feature type="region of interest" description="Disordered" evidence="1">
    <location>
        <begin position="477"/>
        <end position="526"/>
    </location>
</feature>
<feature type="region of interest" description="Disordered" evidence="1">
    <location>
        <begin position="105"/>
        <end position="148"/>
    </location>
</feature>
<evidence type="ECO:0000256" key="1">
    <source>
        <dbReference type="SAM" id="MobiDB-lite"/>
    </source>
</evidence>
<reference evidence="4" key="1">
    <citation type="submission" date="2020-04" db="EMBL/GenBank/DDBJ databases">
        <title>Draft genome resource of the tomato pathogen Pseudocercospora fuligena.</title>
        <authorList>
            <person name="Zaccaron A."/>
        </authorList>
    </citation>
    <scope>NUCLEOTIDE SEQUENCE</scope>
    <source>
        <strain evidence="4">PF001</strain>
    </source>
</reference>
<dbReference type="OrthoDB" id="21589at2759"/>
<keyword evidence="2" id="KW-0812">Transmembrane</keyword>
<gene>
    <name evidence="4" type="ORF">HII31_09497</name>
</gene>
<dbReference type="InterPro" id="IPR029071">
    <property type="entry name" value="Ubiquitin-like_domsf"/>
</dbReference>
<evidence type="ECO:0000259" key="3">
    <source>
        <dbReference type="PROSITE" id="PS50053"/>
    </source>
</evidence>
<feature type="region of interest" description="Disordered" evidence="1">
    <location>
        <begin position="611"/>
        <end position="645"/>
    </location>
</feature>
<keyword evidence="2" id="KW-1133">Transmembrane helix</keyword>
<feature type="transmembrane region" description="Helical" evidence="2">
    <location>
        <begin position="550"/>
        <end position="570"/>
    </location>
</feature>
<feature type="compositionally biased region" description="Basic and acidic residues" evidence="1">
    <location>
        <begin position="699"/>
        <end position="745"/>
    </location>
</feature>
<feature type="region of interest" description="Disordered" evidence="1">
    <location>
        <begin position="419"/>
        <end position="451"/>
    </location>
</feature>
<dbReference type="PANTHER" id="PTHR48125">
    <property type="entry name" value="LP07818P1"/>
    <property type="match status" value="1"/>
</dbReference>
<dbReference type="EMBL" id="JABCIY010000194">
    <property type="protein sequence ID" value="KAF7189075.1"/>
    <property type="molecule type" value="Genomic_DNA"/>
</dbReference>
<sequence length="780" mass="84590">MAPPAEPPETITLNIKVPPGHLADGVDEFSLGNEVPVSQTIGQIRQRLSQSLPSTPAPERLRILYGGRALVDDEQTLSDALNVRRAPEQVKYYVHLLVKGEGAANAPIPRASSHRRGVSTPVRSASPAQAQQPQSQGPPPPQQPFHNVLHGVHPQHAHAHQAALFAQHQQMQAQLQQQALAQQQHALQLRQQQMAAQAQQGNTSGQGTAPQTLFNIAQGIGAPGQPTVRLQGQDLAGQTGPPQADGAVEGGHHARSTSLAPDHQPPRSISQPPPQPMNRGMHIEGFGPNGERVVIHQQSFGFNPMPLGNPGLPNVHHAPLGLPPLPGMPTQHHARGNGPSALDQARDNIVEMRRILDEIRGQADTDEGRNRVEQLERRTQSLNDYIDPLHLGSSTRNRAGQANPALQTLANATGAHIARSTSQPPLGQQQTWQQRAQGIRQSQQLVSQPSQSNDVTAYLLSSPTGPQAILFSPQHGTFTGTRLRPGRSVQVGLQPTPTTQSSDTAAAANTQAQPNQPAAQGQAPVAPLAPGAQAQVAPAQPDPLGPMAPLINHMWLLLRILIFAYFLLGANLGWRRPLALIAIGVGFWLMRQGLLGDGAVVRRWWDGIVNDGRPRPAQPQQNVEGQPPAQQPDQPAGADARAGQMPTPEQLAQRLLDEDRRQRNERLQWLREYLRPVERTIALLVASLFPGIGEAYVRGREEEERRRNEEEMAARRREDEERQQREEEEKKKAEESGASSEDKELPPTNEAATPAAADAPDAQEGSDAAETAIRQSFVNQ</sequence>
<keyword evidence="2" id="KW-0472">Membrane</keyword>
<evidence type="ECO:0000256" key="2">
    <source>
        <dbReference type="SAM" id="Phobius"/>
    </source>
</evidence>
<dbReference type="AlphaFoldDB" id="A0A8H6RC12"/>
<dbReference type="PROSITE" id="PS50053">
    <property type="entry name" value="UBIQUITIN_2"/>
    <property type="match status" value="1"/>
</dbReference>
<dbReference type="SUPFAM" id="SSF54236">
    <property type="entry name" value="Ubiquitin-like"/>
    <property type="match status" value="1"/>
</dbReference>
<feature type="domain" description="Ubiquitin-like" evidence="3">
    <location>
        <begin position="11"/>
        <end position="79"/>
    </location>
</feature>
<organism evidence="4 5">
    <name type="scientific">Pseudocercospora fuligena</name>
    <dbReference type="NCBI Taxonomy" id="685502"/>
    <lineage>
        <taxon>Eukaryota</taxon>
        <taxon>Fungi</taxon>
        <taxon>Dikarya</taxon>
        <taxon>Ascomycota</taxon>
        <taxon>Pezizomycotina</taxon>
        <taxon>Dothideomycetes</taxon>
        <taxon>Dothideomycetidae</taxon>
        <taxon>Mycosphaerellales</taxon>
        <taxon>Mycosphaerellaceae</taxon>
        <taxon>Pseudocercospora</taxon>
    </lineage>
</organism>
<name>A0A8H6RC12_9PEZI</name>
<feature type="region of interest" description="Disordered" evidence="1">
    <location>
        <begin position="699"/>
        <end position="780"/>
    </location>
</feature>